<gene>
    <name evidence="12" type="ORF">E6C51_12770</name>
</gene>
<dbReference type="RefSeq" id="WP_190236232.1">
    <property type="nucleotide sequence ID" value="NZ_SSOA01000006.1"/>
</dbReference>
<dbReference type="InterPro" id="IPR003439">
    <property type="entry name" value="ABC_transporter-like_ATP-bd"/>
</dbReference>
<dbReference type="Gene3D" id="3.40.50.300">
    <property type="entry name" value="P-loop containing nucleotide triphosphate hydrolases"/>
    <property type="match status" value="1"/>
</dbReference>
<accession>A0A4S3ZU54</accession>
<dbReference type="InterPro" id="IPR017871">
    <property type="entry name" value="ABC_transporter-like_CS"/>
</dbReference>
<dbReference type="EMBL" id="SSOA01000006">
    <property type="protein sequence ID" value="THF49253.1"/>
    <property type="molecule type" value="Genomic_DNA"/>
</dbReference>
<evidence type="ECO:0000256" key="4">
    <source>
        <dbReference type="ARBA" id="ARBA00022475"/>
    </source>
</evidence>
<keyword evidence="8" id="KW-0408">Iron</keyword>
<comment type="caution">
    <text evidence="12">The sequence shown here is derived from an EMBL/GenBank/DDBJ whole genome shotgun (WGS) entry which is preliminary data.</text>
</comment>
<keyword evidence="3" id="KW-0813">Transport</keyword>
<dbReference type="GO" id="GO:0006826">
    <property type="term" value="P:iron ion transport"/>
    <property type="evidence" value="ECO:0007669"/>
    <property type="project" value="UniProtKB-KW"/>
</dbReference>
<proteinExistence type="inferred from homology"/>
<evidence type="ECO:0000313" key="12">
    <source>
        <dbReference type="EMBL" id="THF49253.1"/>
    </source>
</evidence>
<dbReference type="SMART" id="SM00382">
    <property type="entry name" value="AAA"/>
    <property type="match status" value="1"/>
</dbReference>
<comment type="similarity">
    <text evidence="2">Belongs to the ABC transporter superfamily.</text>
</comment>
<keyword evidence="13" id="KW-1185">Reference proteome</keyword>
<keyword evidence="6" id="KW-0547">Nucleotide-binding</keyword>
<evidence type="ECO:0000256" key="5">
    <source>
        <dbReference type="ARBA" id="ARBA00022496"/>
    </source>
</evidence>
<dbReference type="GO" id="GO:0005524">
    <property type="term" value="F:ATP binding"/>
    <property type="evidence" value="ECO:0007669"/>
    <property type="project" value="UniProtKB-KW"/>
</dbReference>
<dbReference type="GO" id="GO:0016887">
    <property type="term" value="F:ATP hydrolysis activity"/>
    <property type="evidence" value="ECO:0007669"/>
    <property type="project" value="InterPro"/>
</dbReference>
<dbReference type="PANTHER" id="PTHR42771">
    <property type="entry name" value="IRON(3+)-HYDROXAMATE IMPORT ATP-BINDING PROTEIN FHUC"/>
    <property type="match status" value="1"/>
</dbReference>
<evidence type="ECO:0000256" key="6">
    <source>
        <dbReference type="ARBA" id="ARBA00022741"/>
    </source>
</evidence>
<dbReference type="InterPro" id="IPR003593">
    <property type="entry name" value="AAA+_ATPase"/>
</dbReference>
<evidence type="ECO:0000313" key="13">
    <source>
        <dbReference type="Proteomes" id="UP000310754"/>
    </source>
</evidence>
<keyword evidence="10" id="KW-0472">Membrane</keyword>
<evidence type="ECO:0000256" key="1">
    <source>
        <dbReference type="ARBA" id="ARBA00004202"/>
    </source>
</evidence>
<keyword evidence="5" id="KW-0410">Iron transport</keyword>
<dbReference type="PROSITE" id="PS50893">
    <property type="entry name" value="ABC_TRANSPORTER_2"/>
    <property type="match status" value="1"/>
</dbReference>
<evidence type="ECO:0000256" key="3">
    <source>
        <dbReference type="ARBA" id="ARBA00022448"/>
    </source>
</evidence>
<dbReference type="GO" id="GO:0005886">
    <property type="term" value="C:plasma membrane"/>
    <property type="evidence" value="ECO:0007669"/>
    <property type="project" value="UniProtKB-SubCell"/>
</dbReference>
<dbReference type="CDD" id="cd03214">
    <property type="entry name" value="ABC_Iron-Siderophores_B12_Hemin"/>
    <property type="match status" value="1"/>
</dbReference>
<dbReference type="Pfam" id="PF00005">
    <property type="entry name" value="ABC_tran"/>
    <property type="match status" value="1"/>
</dbReference>
<dbReference type="AlphaFoldDB" id="A0A4S3ZU54"/>
<dbReference type="PANTHER" id="PTHR42771:SF2">
    <property type="entry name" value="IRON(3+)-HYDROXAMATE IMPORT ATP-BINDING PROTEIN FHUC"/>
    <property type="match status" value="1"/>
</dbReference>
<dbReference type="SUPFAM" id="SSF52540">
    <property type="entry name" value="P-loop containing nucleoside triphosphate hydrolases"/>
    <property type="match status" value="1"/>
</dbReference>
<evidence type="ECO:0000256" key="7">
    <source>
        <dbReference type="ARBA" id="ARBA00022840"/>
    </source>
</evidence>
<comment type="subcellular location">
    <subcellularLocation>
        <location evidence="1">Cell membrane</location>
        <topology evidence="1">Peripheral membrane protein</topology>
    </subcellularLocation>
</comment>
<reference evidence="12 13" key="1">
    <citation type="submission" date="2019-04" db="EMBL/GenBank/DDBJ databases">
        <title>Rhizobium terrae sp. nov., isolated from a paddy soil.</title>
        <authorList>
            <person name="Lin S.-Y."/>
            <person name="Hameed A."/>
            <person name="Huang H.-I."/>
            <person name="Young C.-C."/>
        </authorList>
    </citation>
    <scope>NUCLEOTIDE SEQUENCE [LARGE SCALE GENOMIC DNA]</scope>
    <source>
        <strain evidence="12 13">CC-HIH110</strain>
    </source>
</reference>
<dbReference type="InterPro" id="IPR027417">
    <property type="entry name" value="P-loop_NTPase"/>
</dbReference>
<dbReference type="FunFam" id="3.40.50.300:FF:000134">
    <property type="entry name" value="Iron-enterobactin ABC transporter ATP-binding protein"/>
    <property type="match status" value="1"/>
</dbReference>
<name>A0A4S3ZU54_9HYPH</name>
<feature type="domain" description="ABC transporter" evidence="11">
    <location>
        <begin position="15"/>
        <end position="251"/>
    </location>
</feature>
<dbReference type="InterPro" id="IPR051535">
    <property type="entry name" value="Siderophore_ABC-ATPase"/>
</dbReference>
<organism evidence="12 13">
    <name type="scientific">Allorhizobium terrae</name>
    <dbReference type="NCBI Taxonomy" id="1848972"/>
    <lineage>
        <taxon>Bacteria</taxon>
        <taxon>Pseudomonadati</taxon>
        <taxon>Pseudomonadota</taxon>
        <taxon>Alphaproteobacteria</taxon>
        <taxon>Hyphomicrobiales</taxon>
        <taxon>Rhizobiaceae</taxon>
        <taxon>Rhizobium/Agrobacterium group</taxon>
        <taxon>Allorhizobium</taxon>
    </lineage>
</organism>
<protein>
    <submittedName>
        <fullName evidence="12">ATP-binding cassette domain-containing protein</fullName>
    </submittedName>
</protein>
<evidence type="ECO:0000256" key="9">
    <source>
        <dbReference type="ARBA" id="ARBA00023065"/>
    </source>
</evidence>
<evidence type="ECO:0000256" key="8">
    <source>
        <dbReference type="ARBA" id="ARBA00023004"/>
    </source>
</evidence>
<sequence length="268" mass="29190">MPLPAPVPAQMVPKFSLQGISFTVAGRTILQPLDLDLAAGKTIGLIGHNGSGKSTLVRLLARQIRPSTGHILIDGHRLETWSNREFARQLAYLPQQMPVPTGTSVRELVKFGRYPWHGPLGAFGRLDEEKVGEALDLTHTTTLADRSIETLSGGEQQRAWIAALVAQDTTCLLLDEPISALDIAHQIAVLDLVQKLSKARGLSIVMVLHDINMASRYCDEIVALRDGSLIARGSPSDIMTPKHLKRIYGVDFTIHHPADGGRPSALLR</sequence>
<evidence type="ECO:0000256" key="10">
    <source>
        <dbReference type="ARBA" id="ARBA00023136"/>
    </source>
</evidence>
<dbReference type="Proteomes" id="UP000310754">
    <property type="component" value="Unassembled WGS sequence"/>
</dbReference>
<evidence type="ECO:0000259" key="11">
    <source>
        <dbReference type="PROSITE" id="PS50893"/>
    </source>
</evidence>
<evidence type="ECO:0000256" key="2">
    <source>
        <dbReference type="ARBA" id="ARBA00005417"/>
    </source>
</evidence>
<keyword evidence="9" id="KW-0406">Ion transport</keyword>
<keyword evidence="4" id="KW-1003">Cell membrane</keyword>
<dbReference type="PROSITE" id="PS00211">
    <property type="entry name" value="ABC_TRANSPORTER_1"/>
    <property type="match status" value="1"/>
</dbReference>
<keyword evidence="7 12" id="KW-0067">ATP-binding</keyword>